<reference evidence="2" key="1">
    <citation type="journal article" date="2023" name="Front. Plant Sci.">
        <title>Chromosomal-level genome assembly of Melastoma candidum provides insights into trichome evolution.</title>
        <authorList>
            <person name="Zhong Y."/>
            <person name="Wu W."/>
            <person name="Sun C."/>
            <person name="Zou P."/>
            <person name="Liu Y."/>
            <person name="Dai S."/>
            <person name="Zhou R."/>
        </authorList>
    </citation>
    <scope>NUCLEOTIDE SEQUENCE [LARGE SCALE GENOMIC DNA]</scope>
</reference>
<gene>
    <name evidence="1" type="ORF">MLD38_026152</name>
</gene>
<dbReference type="Proteomes" id="UP001057402">
    <property type="component" value="Chromosome 7"/>
</dbReference>
<dbReference type="EMBL" id="CM042886">
    <property type="protein sequence ID" value="KAI4341425.1"/>
    <property type="molecule type" value="Genomic_DNA"/>
</dbReference>
<evidence type="ECO:0000313" key="2">
    <source>
        <dbReference type="Proteomes" id="UP001057402"/>
    </source>
</evidence>
<organism evidence="1 2">
    <name type="scientific">Melastoma candidum</name>
    <dbReference type="NCBI Taxonomy" id="119954"/>
    <lineage>
        <taxon>Eukaryota</taxon>
        <taxon>Viridiplantae</taxon>
        <taxon>Streptophyta</taxon>
        <taxon>Embryophyta</taxon>
        <taxon>Tracheophyta</taxon>
        <taxon>Spermatophyta</taxon>
        <taxon>Magnoliopsida</taxon>
        <taxon>eudicotyledons</taxon>
        <taxon>Gunneridae</taxon>
        <taxon>Pentapetalae</taxon>
        <taxon>rosids</taxon>
        <taxon>malvids</taxon>
        <taxon>Myrtales</taxon>
        <taxon>Melastomataceae</taxon>
        <taxon>Melastomatoideae</taxon>
        <taxon>Melastomateae</taxon>
        <taxon>Melastoma</taxon>
    </lineage>
</organism>
<evidence type="ECO:0000313" key="1">
    <source>
        <dbReference type="EMBL" id="KAI4341425.1"/>
    </source>
</evidence>
<sequence>MPDGNSGCNASSLTVLQLWPCRTLHWRYHKCLESDNDVQTSHCRGQEIIACHNSTDHETTGRNIPDSDQCNCLDNKQRFPLPMKELPHYPQLGHKPSRRRGLS</sequence>
<name>A0ACB9NXN9_9MYRT</name>
<protein>
    <submittedName>
        <fullName evidence="1">Uncharacterized protein</fullName>
    </submittedName>
</protein>
<comment type="caution">
    <text evidence="1">The sequence shown here is derived from an EMBL/GenBank/DDBJ whole genome shotgun (WGS) entry which is preliminary data.</text>
</comment>
<accession>A0ACB9NXN9</accession>
<keyword evidence="2" id="KW-1185">Reference proteome</keyword>
<proteinExistence type="predicted"/>